<keyword evidence="3" id="KW-1185">Reference proteome</keyword>
<dbReference type="Proteomes" id="UP000199766">
    <property type="component" value="Unassembled WGS sequence"/>
</dbReference>
<gene>
    <name evidence="2" type="ORF">SAMN02982919_02552</name>
</gene>
<evidence type="ECO:0000256" key="1">
    <source>
        <dbReference type="SAM" id="SignalP"/>
    </source>
</evidence>
<feature type="chain" id="PRO_5011531618" evidence="1">
    <location>
        <begin position="21"/>
        <end position="116"/>
    </location>
</feature>
<protein>
    <submittedName>
        <fullName evidence="2">Uncharacterized protein</fullName>
    </submittedName>
</protein>
<sequence length="116" mass="12672">MCRCLGIFFLLLSFFWQAVAVAGQIPAFASTEEREHAVLHLQEAGHHHKDGAVSIDQSSDSVLHLVSDSLPSASLDTSLSSVFVPDWTSASPLEWVTAKLPYPILEGPRRPPKHIA</sequence>
<dbReference type="AlphaFoldDB" id="A0A1H9PX56"/>
<accession>A0A1H9PX56</accession>
<reference evidence="2 3" key="1">
    <citation type="submission" date="2016-10" db="EMBL/GenBank/DDBJ databases">
        <authorList>
            <person name="de Groot N.N."/>
        </authorList>
    </citation>
    <scope>NUCLEOTIDE SEQUENCE [LARGE SCALE GENOMIC DNA]</scope>
    <source>
        <strain evidence="2 3">ATCC 35958</strain>
    </source>
</reference>
<evidence type="ECO:0000313" key="2">
    <source>
        <dbReference type="EMBL" id="SER52762.1"/>
    </source>
</evidence>
<name>A0A1H9PX56_9BURK</name>
<keyword evidence="1" id="KW-0732">Signal</keyword>
<evidence type="ECO:0000313" key="3">
    <source>
        <dbReference type="Proteomes" id="UP000199766"/>
    </source>
</evidence>
<feature type="signal peptide" evidence="1">
    <location>
        <begin position="1"/>
        <end position="20"/>
    </location>
</feature>
<organism evidence="2 3">
    <name type="scientific">Giesbergeria anulus</name>
    <dbReference type="NCBI Taxonomy" id="180197"/>
    <lineage>
        <taxon>Bacteria</taxon>
        <taxon>Pseudomonadati</taxon>
        <taxon>Pseudomonadota</taxon>
        <taxon>Betaproteobacteria</taxon>
        <taxon>Burkholderiales</taxon>
        <taxon>Comamonadaceae</taxon>
        <taxon>Giesbergeria</taxon>
    </lineage>
</organism>
<dbReference type="EMBL" id="FOGD01000009">
    <property type="protein sequence ID" value="SER52762.1"/>
    <property type="molecule type" value="Genomic_DNA"/>
</dbReference>
<proteinExistence type="predicted"/>
<dbReference type="STRING" id="180197.SAMN02982919_02552"/>